<feature type="chain" id="PRO_5045755168" evidence="2">
    <location>
        <begin position="28"/>
        <end position="290"/>
    </location>
</feature>
<dbReference type="Proteomes" id="UP000600799">
    <property type="component" value="Unassembled WGS sequence"/>
</dbReference>
<comment type="similarity">
    <text evidence="1">Belongs to the protein-tyrosine phosphatase family.</text>
</comment>
<dbReference type="PROSITE" id="PS50056">
    <property type="entry name" value="TYR_PHOSPHATASE_2"/>
    <property type="match status" value="1"/>
</dbReference>
<dbReference type="Pfam" id="PF13350">
    <property type="entry name" value="Y_phosphatase3"/>
    <property type="match status" value="1"/>
</dbReference>
<dbReference type="RefSeq" id="WP_196274219.1">
    <property type="nucleotide sequence ID" value="NZ_JADQDC010000001.1"/>
</dbReference>
<dbReference type="InterPro" id="IPR029021">
    <property type="entry name" value="Prot-tyrosine_phosphatase-like"/>
</dbReference>
<dbReference type="InterPro" id="IPR026893">
    <property type="entry name" value="Tyr/Ser_Pase_IphP-type"/>
</dbReference>
<name>A0ABS0HC70_9SPHN</name>
<reference evidence="4 5" key="1">
    <citation type="submission" date="2020-11" db="EMBL/GenBank/DDBJ databases">
        <title>The genome sequence of Novosphingobium sp. 1Y9A.</title>
        <authorList>
            <person name="Liu Y."/>
        </authorList>
    </citation>
    <scope>NUCLEOTIDE SEQUENCE [LARGE SCALE GENOMIC DNA]</scope>
    <source>
        <strain evidence="4 5">1Y9A</strain>
    </source>
</reference>
<organism evidence="4 5">
    <name type="scientific">Novosphingobium jiangmenense</name>
    <dbReference type="NCBI Taxonomy" id="2791981"/>
    <lineage>
        <taxon>Bacteria</taxon>
        <taxon>Pseudomonadati</taxon>
        <taxon>Pseudomonadota</taxon>
        <taxon>Alphaproteobacteria</taxon>
        <taxon>Sphingomonadales</taxon>
        <taxon>Sphingomonadaceae</taxon>
        <taxon>Novosphingobium</taxon>
    </lineage>
</organism>
<evidence type="ECO:0000313" key="4">
    <source>
        <dbReference type="EMBL" id="MBF9149872.1"/>
    </source>
</evidence>
<dbReference type="SUPFAM" id="SSF52799">
    <property type="entry name" value="(Phosphotyrosine protein) phosphatases II"/>
    <property type="match status" value="1"/>
</dbReference>
<dbReference type="EMBL" id="JADQDC010000001">
    <property type="protein sequence ID" value="MBF9149872.1"/>
    <property type="molecule type" value="Genomic_DNA"/>
</dbReference>
<gene>
    <name evidence="4" type="ORF">I2488_02525</name>
</gene>
<comment type="caution">
    <text evidence="4">The sequence shown here is derived from an EMBL/GenBank/DDBJ whole genome shotgun (WGS) entry which is preliminary data.</text>
</comment>
<accession>A0ABS0HC70</accession>
<proteinExistence type="inferred from homology"/>
<evidence type="ECO:0000256" key="2">
    <source>
        <dbReference type="SAM" id="SignalP"/>
    </source>
</evidence>
<keyword evidence="2" id="KW-0732">Signal</keyword>
<keyword evidence="5" id="KW-1185">Reference proteome</keyword>
<feature type="domain" description="Tyrosine specific protein phosphatases" evidence="3">
    <location>
        <begin position="161"/>
        <end position="189"/>
    </location>
</feature>
<protein>
    <submittedName>
        <fullName evidence="4">Tyrosine-protein phosphatase</fullName>
    </submittedName>
</protein>
<dbReference type="PANTHER" id="PTHR31126:SF1">
    <property type="entry name" value="TYROSINE SPECIFIC PROTEIN PHOSPHATASES DOMAIN-CONTAINING PROTEIN"/>
    <property type="match status" value="1"/>
</dbReference>
<dbReference type="PANTHER" id="PTHR31126">
    <property type="entry name" value="TYROSINE-PROTEIN PHOSPHATASE"/>
    <property type="match status" value="1"/>
</dbReference>
<dbReference type="InterPro" id="IPR000387">
    <property type="entry name" value="Tyr_Pase_dom"/>
</dbReference>
<evidence type="ECO:0000259" key="3">
    <source>
        <dbReference type="PROSITE" id="PS50056"/>
    </source>
</evidence>
<evidence type="ECO:0000313" key="5">
    <source>
        <dbReference type="Proteomes" id="UP000600799"/>
    </source>
</evidence>
<sequence length="290" mass="30913">MRQRSGVIVLAALVAALTGGAPQLAVAQAVASGEVAASLHLATAPNFRDIGGYRTRDGHKVRRGLVWRSDQMNLLSEADLAAIAALHPAAIADLRTQTERTREPDRLPAGARYVVLNVAADSTQSLGGDMRLAMAQIAQGKGEALLVEANREFVTLPSARKSYAELVRLMIAADGPVVYHCTAGKDRTGWATAVVLSLLGVPRETIMQDYLLSNERLAAKNAAILSGLAKSRSTLDPAFLEPVLTVKPAYIEAAFAEVERSYGSFDGYVAKGLGLTRHEISSLRAKLLSR</sequence>
<feature type="signal peptide" evidence="2">
    <location>
        <begin position="1"/>
        <end position="27"/>
    </location>
</feature>
<evidence type="ECO:0000256" key="1">
    <source>
        <dbReference type="ARBA" id="ARBA00009580"/>
    </source>
</evidence>
<dbReference type="Gene3D" id="3.90.190.10">
    <property type="entry name" value="Protein tyrosine phosphatase superfamily"/>
    <property type="match status" value="1"/>
</dbReference>